<dbReference type="PANTHER" id="PTHR12176:SF84">
    <property type="entry name" value="METHYLTRANSFERASE DOMAIN-CONTAINING PROTEIN"/>
    <property type="match status" value="1"/>
</dbReference>
<protein>
    <recommendedName>
        <fullName evidence="6">Methyltransferase domain-containing protein</fullName>
    </recommendedName>
</protein>
<dbReference type="OrthoDB" id="411785at2759"/>
<keyword evidence="3" id="KW-0808">Transferase</keyword>
<accession>A0A6A6RVI1</accession>
<evidence type="ECO:0008006" key="6">
    <source>
        <dbReference type="Google" id="ProtNLM"/>
    </source>
</evidence>
<dbReference type="InterPro" id="IPR051419">
    <property type="entry name" value="Lys/N-term_MeTrsfase_sf"/>
</dbReference>
<evidence type="ECO:0000313" key="4">
    <source>
        <dbReference type="EMBL" id="KAF2638004.1"/>
    </source>
</evidence>
<dbReference type="SUPFAM" id="SSF53335">
    <property type="entry name" value="S-adenosyl-L-methionine-dependent methyltransferases"/>
    <property type="match status" value="1"/>
</dbReference>
<dbReference type="AlphaFoldDB" id="A0A6A6RVI1"/>
<dbReference type="GO" id="GO:0032259">
    <property type="term" value="P:methylation"/>
    <property type="evidence" value="ECO:0007669"/>
    <property type="project" value="UniProtKB-KW"/>
</dbReference>
<proteinExistence type="inferred from homology"/>
<dbReference type="PANTHER" id="PTHR12176">
    <property type="entry name" value="SAM-DEPENDENT METHYLTRANSFERASE SUPERFAMILY PROTEIN"/>
    <property type="match status" value="1"/>
</dbReference>
<dbReference type="Gene3D" id="3.40.50.150">
    <property type="entry name" value="Vaccinia Virus protein VP39"/>
    <property type="match status" value="1"/>
</dbReference>
<dbReference type="InterPro" id="IPR029063">
    <property type="entry name" value="SAM-dependent_MTases_sf"/>
</dbReference>
<organism evidence="4 5">
    <name type="scientific">Massarina eburnea CBS 473.64</name>
    <dbReference type="NCBI Taxonomy" id="1395130"/>
    <lineage>
        <taxon>Eukaryota</taxon>
        <taxon>Fungi</taxon>
        <taxon>Dikarya</taxon>
        <taxon>Ascomycota</taxon>
        <taxon>Pezizomycotina</taxon>
        <taxon>Dothideomycetes</taxon>
        <taxon>Pleosporomycetidae</taxon>
        <taxon>Pleosporales</taxon>
        <taxon>Massarineae</taxon>
        <taxon>Massarinaceae</taxon>
        <taxon>Massarina</taxon>
    </lineage>
</organism>
<dbReference type="EMBL" id="MU006791">
    <property type="protein sequence ID" value="KAF2638004.1"/>
    <property type="molecule type" value="Genomic_DNA"/>
</dbReference>
<name>A0A6A6RVI1_9PLEO</name>
<evidence type="ECO:0000256" key="3">
    <source>
        <dbReference type="ARBA" id="ARBA00022679"/>
    </source>
</evidence>
<sequence>MPLKPPSFGSQDYWNDRFTSNANPFEWLEAPDALDPFLVAALNDAEDPHPQILHIGCGTSLLSYHLRAHVQQPEQVHNLDYSQVAVEIGRDREPDLLRDDDIEGNSQTEWAEKSKPKMRWSAANLLDHSSLLGSCEPSTYSVIVDKSTADCIACSDDVYIPLPYHIAMTSRTFKAPKTTTSSEPIHPLHILAVHLAYVAKPGARWIACSYSMDRFPFLRTDEPECIPGVSVSAADKSQNEAGDEHLEDDMELQADLDDIPCSIINGGFPDPSTLWQLYGKYEIEPPSAQTSDDHGIVHRPRILHWVYILERTDVQLHARS</sequence>
<evidence type="ECO:0000313" key="5">
    <source>
        <dbReference type="Proteomes" id="UP000799753"/>
    </source>
</evidence>
<evidence type="ECO:0000256" key="2">
    <source>
        <dbReference type="ARBA" id="ARBA00022603"/>
    </source>
</evidence>
<gene>
    <name evidence="4" type="ORF">P280DRAFT_471656</name>
</gene>
<dbReference type="Proteomes" id="UP000799753">
    <property type="component" value="Unassembled WGS sequence"/>
</dbReference>
<keyword evidence="5" id="KW-1185">Reference proteome</keyword>
<dbReference type="GO" id="GO:0008168">
    <property type="term" value="F:methyltransferase activity"/>
    <property type="evidence" value="ECO:0007669"/>
    <property type="project" value="UniProtKB-KW"/>
</dbReference>
<evidence type="ECO:0000256" key="1">
    <source>
        <dbReference type="ARBA" id="ARBA00008361"/>
    </source>
</evidence>
<reference evidence="4" key="1">
    <citation type="journal article" date="2020" name="Stud. Mycol.">
        <title>101 Dothideomycetes genomes: a test case for predicting lifestyles and emergence of pathogens.</title>
        <authorList>
            <person name="Haridas S."/>
            <person name="Albert R."/>
            <person name="Binder M."/>
            <person name="Bloem J."/>
            <person name="Labutti K."/>
            <person name="Salamov A."/>
            <person name="Andreopoulos B."/>
            <person name="Baker S."/>
            <person name="Barry K."/>
            <person name="Bills G."/>
            <person name="Bluhm B."/>
            <person name="Cannon C."/>
            <person name="Castanera R."/>
            <person name="Culley D."/>
            <person name="Daum C."/>
            <person name="Ezra D."/>
            <person name="Gonzalez J."/>
            <person name="Henrissat B."/>
            <person name="Kuo A."/>
            <person name="Liang C."/>
            <person name="Lipzen A."/>
            <person name="Lutzoni F."/>
            <person name="Magnuson J."/>
            <person name="Mondo S."/>
            <person name="Nolan M."/>
            <person name="Ohm R."/>
            <person name="Pangilinan J."/>
            <person name="Park H.-J."/>
            <person name="Ramirez L."/>
            <person name="Alfaro M."/>
            <person name="Sun H."/>
            <person name="Tritt A."/>
            <person name="Yoshinaga Y."/>
            <person name="Zwiers L.-H."/>
            <person name="Turgeon B."/>
            <person name="Goodwin S."/>
            <person name="Spatafora J."/>
            <person name="Crous P."/>
            <person name="Grigoriev I."/>
        </authorList>
    </citation>
    <scope>NUCLEOTIDE SEQUENCE</scope>
    <source>
        <strain evidence="4">CBS 473.64</strain>
    </source>
</reference>
<comment type="similarity">
    <text evidence="1">Belongs to the methyltransferase superfamily.</text>
</comment>
<keyword evidence="2" id="KW-0489">Methyltransferase</keyword>